<proteinExistence type="predicted"/>
<dbReference type="EMBL" id="LAZR01005701">
    <property type="protein sequence ID" value="KKM97846.1"/>
    <property type="molecule type" value="Genomic_DNA"/>
</dbReference>
<name>A0A0F9MEX4_9ZZZZ</name>
<evidence type="ECO:0000313" key="1">
    <source>
        <dbReference type="EMBL" id="KKM97846.1"/>
    </source>
</evidence>
<sequence>MNNLGKNVQEKKIKYLLSLDKIRCALSNFSDISCIKCNFMDDCMIFKYWSKMREIYLTENILNTNQRIKGVRTEIRSTIDGDELIVKYNVEVTMKFPPFKFELVDVTDKTYNK</sequence>
<accession>A0A0F9MEX4</accession>
<dbReference type="AlphaFoldDB" id="A0A0F9MEX4"/>
<protein>
    <submittedName>
        <fullName evidence="1">Uncharacterized protein</fullName>
    </submittedName>
</protein>
<gene>
    <name evidence="1" type="ORF">LCGC14_1164020</name>
</gene>
<comment type="caution">
    <text evidence="1">The sequence shown here is derived from an EMBL/GenBank/DDBJ whole genome shotgun (WGS) entry which is preliminary data.</text>
</comment>
<reference evidence="1" key="1">
    <citation type="journal article" date="2015" name="Nature">
        <title>Complex archaea that bridge the gap between prokaryotes and eukaryotes.</title>
        <authorList>
            <person name="Spang A."/>
            <person name="Saw J.H."/>
            <person name="Jorgensen S.L."/>
            <person name="Zaremba-Niedzwiedzka K."/>
            <person name="Martijn J."/>
            <person name="Lind A.E."/>
            <person name="van Eijk R."/>
            <person name="Schleper C."/>
            <person name="Guy L."/>
            <person name="Ettema T.J."/>
        </authorList>
    </citation>
    <scope>NUCLEOTIDE SEQUENCE</scope>
</reference>
<organism evidence="1">
    <name type="scientific">marine sediment metagenome</name>
    <dbReference type="NCBI Taxonomy" id="412755"/>
    <lineage>
        <taxon>unclassified sequences</taxon>
        <taxon>metagenomes</taxon>
        <taxon>ecological metagenomes</taxon>
    </lineage>
</organism>